<evidence type="ECO:0000313" key="1">
    <source>
        <dbReference type="EMBL" id="EMZ21171.1"/>
    </source>
</evidence>
<name>N1ZZ42_9FIRM</name>
<keyword evidence="2" id="KW-1185">Reference proteome</keyword>
<protein>
    <submittedName>
        <fullName evidence="1">Uncharacterized protein</fullName>
    </submittedName>
</protein>
<dbReference type="HOGENOM" id="CLU_2316085_0_0_9"/>
<dbReference type="OrthoDB" id="2066502at2"/>
<dbReference type="STRING" id="1235802.C823_04744"/>
<evidence type="ECO:0000313" key="2">
    <source>
        <dbReference type="Proteomes" id="UP000012589"/>
    </source>
</evidence>
<proteinExistence type="predicted"/>
<gene>
    <name evidence="1" type="ORF">C823_04744</name>
</gene>
<dbReference type="EMBL" id="AQFT01000136">
    <property type="protein sequence ID" value="EMZ21171.1"/>
    <property type="molecule type" value="Genomic_DNA"/>
</dbReference>
<dbReference type="AlphaFoldDB" id="N1ZZ42"/>
<organism evidence="1 2">
    <name type="scientific">Eubacterium plexicaudatum ASF492</name>
    <dbReference type="NCBI Taxonomy" id="1235802"/>
    <lineage>
        <taxon>Bacteria</taxon>
        <taxon>Bacillati</taxon>
        <taxon>Bacillota</taxon>
        <taxon>Clostridia</taxon>
        <taxon>Eubacteriales</taxon>
        <taxon>Eubacteriaceae</taxon>
        <taxon>Eubacterium</taxon>
    </lineage>
</organism>
<reference evidence="1 2" key="1">
    <citation type="journal article" date="2014" name="Genome Announc.">
        <title>Draft genome sequences of the altered schaedler flora, a defined bacterial community from gnotobiotic mice.</title>
        <authorList>
            <person name="Wannemuehler M.J."/>
            <person name="Overstreet A.M."/>
            <person name="Ward D.V."/>
            <person name="Phillips G.J."/>
        </authorList>
    </citation>
    <scope>NUCLEOTIDE SEQUENCE [LARGE SCALE GENOMIC DNA]</scope>
    <source>
        <strain evidence="1 2">ASF492</strain>
    </source>
</reference>
<sequence length="99" mass="11977">MIGDLTKSDKELLDILHIIEMEKPLDLYGGWLIYKRIRENRKKRREYKDEILIVENVLKEINPTCLQREKVKKAIKGLIGRKYRFRIIEEESDDMQNMQ</sequence>
<dbReference type="Proteomes" id="UP000012589">
    <property type="component" value="Unassembled WGS sequence"/>
</dbReference>
<dbReference type="PATRIC" id="fig|1235802.3.peg.5000"/>
<comment type="caution">
    <text evidence="1">The sequence shown here is derived from an EMBL/GenBank/DDBJ whole genome shotgun (WGS) entry which is preliminary data.</text>
</comment>
<accession>N1ZZ42</accession>